<dbReference type="Gene3D" id="3.80.10.10">
    <property type="entry name" value="Ribonuclease Inhibitor"/>
    <property type="match status" value="2"/>
</dbReference>
<dbReference type="EMBL" id="CP034726">
    <property type="protein sequence ID" value="QBP18450.1"/>
    <property type="molecule type" value="Genomic_DNA"/>
</dbReference>
<proteinExistence type="inferred from homology"/>
<keyword evidence="4" id="KW-0326">Glycosidase</keyword>
<dbReference type="InterPro" id="IPR011889">
    <property type="entry name" value="Liste_lipo_26"/>
</dbReference>
<evidence type="ECO:0000256" key="2">
    <source>
        <dbReference type="ARBA" id="ARBA00012758"/>
    </source>
</evidence>
<evidence type="ECO:0000256" key="1">
    <source>
        <dbReference type="ARBA" id="ARBA00009902"/>
    </source>
</evidence>
<dbReference type="RefSeq" id="WP_133442009.1">
    <property type="nucleotide sequence ID" value="NZ_CP034726.1"/>
</dbReference>
<reference evidence="10" key="1">
    <citation type="submission" date="2018-12" db="EMBL/GenBank/DDBJ databases">
        <title>A new species of lactobacillus.</title>
        <authorList>
            <person name="Jian Y."/>
            <person name="Xin L."/>
            <person name="Hong Z.J."/>
            <person name="Ming L.Z."/>
            <person name="Hong X.Z."/>
        </authorList>
    </citation>
    <scope>NUCLEOTIDE SEQUENCE [LARGE SCALE GENOMIC DNA]</scope>
    <source>
        <strain evidence="10">HSLZ-75</strain>
    </source>
</reference>
<accession>A0A4P6ZMI8</accession>
<dbReference type="Pfam" id="PF19087">
    <property type="entry name" value="DUF5776"/>
    <property type="match status" value="1"/>
</dbReference>
<dbReference type="EC" id="3.2.1.26" evidence="2"/>
<dbReference type="KEGG" id="lji:ELX58_04720"/>
<dbReference type="InterPro" id="IPR001362">
    <property type="entry name" value="Glyco_hydro_32"/>
</dbReference>
<protein>
    <recommendedName>
        <fullName evidence="2">beta-fructofuranosidase</fullName>
        <ecNumber evidence="2">3.2.1.26</ecNumber>
    </recommendedName>
</protein>
<dbReference type="PANTHER" id="PTHR43101:SF1">
    <property type="entry name" value="BETA-FRUCTOSIDASE"/>
    <property type="match status" value="1"/>
</dbReference>
<dbReference type="PANTHER" id="PTHR43101">
    <property type="entry name" value="BETA-FRUCTOSIDASE"/>
    <property type="match status" value="1"/>
</dbReference>
<dbReference type="SUPFAM" id="SSF52058">
    <property type="entry name" value="L domain-like"/>
    <property type="match status" value="1"/>
</dbReference>
<gene>
    <name evidence="9" type="ORF">ELX58_04720</name>
</gene>
<dbReference type="GO" id="GO:0004564">
    <property type="term" value="F:beta-fructofuranosidase activity"/>
    <property type="evidence" value="ECO:0007669"/>
    <property type="project" value="UniProtKB-EC"/>
</dbReference>
<dbReference type="Pfam" id="PF03382">
    <property type="entry name" value="DUF285"/>
    <property type="match status" value="3"/>
</dbReference>
<evidence type="ECO:0000313" key="10">
    <source>
        <dbReference type="Proteomes" id="UP000294321"/>
    </source>
</evidence>
<dbReference type="Proteomes" id="UP000294321">
    <property type="component" value="Chromosome"/>
</dbReference>
<feature type="signal peptide" evidence="6">
    <location>
        <begin position="1"/>
        <end position="47"/>
    </location>
</feature>
<evidence type="ECO:0000313" key="9">
    <source>
        <dbReference type="EMBL" id="QBP18450.1"/>
    </source>
</evidence>
<keyword evidence="3" id="KW-0378">Hydrolase</keyword>
<comment type="similarity">
    <text evidence="1">Belongs to the glycosyl hydrolase 32 family.</text>
</comment>
<dbReference type="NCBIfam" id="TIGR02167">
    <property type="entry name" value="Liste_lipo_26"/>
    <property type="match status" value="4"/>
</dbReference>
<feature type="region of interest" description="Disordered" evidence="5">
    <location>
        <begin position="87"/>
        <end position="147"/>
    </location>
</feature>
<keyword evidence="6" id="KW-0732">Signal</keyword>
<dbReference type="InterPro" id="IPR023296">
    <property type="entry name" value="Glyco_hydro_beta-prop_sf"/>
</dbReference>
<feature type="compositionally biased region" description="Polar residues" evidence="5">
    <location>
        <begin position="111"/>
        <end position="147"/>
    </location>
</feature>
<sequence length="1463" mass="162686">MNKKMLRNKAFLMSHTFNRTKLFHSKKGWLITSALFFALLGAFAVNASANANTTQQPVNSNKVITKKANNLLNNIVANAATKPNNTAELKSTSTQNNNQNANPSNLAKLNNLGSKENNSAKVATTPKVNSDNSQINKTTASSQNNVKKANFGVELGSTPSQHNEENKASDSHWIYDNSTQQYASDTQFNDWKTNAELSQAAYYGLNWQYSQKANAVEFTSGKLDSDVANATVDGPFGYNIQNPTIRNAKSLKFDSAVDTSNLTSLRNLFGGNGSVYSLDLGPNFNTQNVTNMQAAFQGNTNLRYLNFGDNFNTSNVTNMNSMFNNDPSLVDLNLNSFNTGNVTDMANMFTRDTNIKSLTFPSIFSANKVTTMHSMFESDENLSDLNLSSFNTTSDLTDTGWMFCSDFNLKSVNIPNTFHTSNVTSMDSMFWNDHSLQSLTLPESFDTSNVTNMSGMFNNNYNLKSLNLPSTFNGNKVTTMHSMFESDFSLSDLDLSSLKTSSDLTDLGWMFCDDGALKSLEFPEGFNTNSVTSMASMFWGAGSLQKIIFSPLFNTSNVVNMDGMLNSSALNQLTIKSNGTKFNSEAFSTPINMYKQLSNNTYSDTPNNFLYGNIGTFVAGYIAFPITNPNDTLAKTYPTLTDNQWNQNYHFNNPEGQNNDIESIIPHKDDNGEIDYWDVYYLWNPDPGNPGQSAYDEWGWARATPDFKQFYPVDINNPVSLKNVAIPNPEYEINGQNRIEVNSSDIPVSIRIPWHQVAGGSVIPNKHGNGQWLTHDVITGNPIDQNARLAYFANYGNNDDCYLAYANPIYSNGTIVGYKQFRPYSEQNVFTTKTSGAALGNTRDPYVIINPENHNQLLAYCAGGTDQKIYVLSSSDAVNWVLASSINVHKLLNYTLNNNDSHNINSAETPYVAILNGTPILFMSEQDTSDKDTEGIIYATGSLNNGIFQLSPNSHIGRVDLGHDVYAGNFAQLNDNELVFIGWSNSWAYFNGKHAGGFTLPRYISWNNSTNTLNSTPIEPIINNLSDRDNNGNFKVNGKVSIKFNQPTNNFDITFSRINNARNNVEFKFNNGKFTVTRQGSANGVTDLNDDNFVNLTINKLSNVQFYLDNDTIEAYLPDVSQMYTVLDYDDTRNMPYKVTGIPSNAGITSYQFKDDTIVPEDTTNVQPSHEISASTNDNNQNEPVPDSSTNSNNTANVPSTIITPNATNVPSNNSIVTRTSLKVSNVVSNKEQSGKGSNGHYATVPNNFIALTDVTRRNHFYVHGHAVKITRKAAKNTKVLSAYLKSHKIQYTVKIGKLIGHIYGYIKNIKPSFMNRKHVKVQISNDQIARVATRNVKIISAARKGSNVTYHVAFKHMKHIMHGVIYAKVTKRIFVKCGTYKKTKLSSEYYPVRKVRYGSYTLVKKPCMVHSSKNFTKGNAVKSLHPSIMLNVKRIVRIGNMTRFVLNNGGFITGLKRYMKLY</sequence>
<feature type="chain" id="PRO_5039524750" description="beta-fructofuranosidase" evidence="6">
    <location>
        <begin position="48"/>
        <end position="1463"/>
    </location>
</feature>
<feature type="domain" description="DUF5776" evidence="8">
    <location>
        <begin position="1402"/>
        <end position="1459"/>
    </location>
</feature>
<dbReference type="InterPro" id="IPR005046">
    <property type="entry name" value="DUF285"/>
</dbReference>
<dbReference type="OrthoDB" id="370441at2"/>
<feature type="compositionally biased region" description="Low complexity" evidence="5">
    <location>
        <begin position="89"/>
        <end position="108"/>
    </location>
</feature>
<organism evidence="9 10">
    <name type="scientific">Acetilactobacillus jinshanensis</name>
    <dbReference type="NCBI Taxonomy" id="1720083"/>
    <lineage>
        <taxon>Bacteria</taxon>
        <taxon>Bacillati</taxon>
        <taxon>Bacillota</taxon>
        <taxon>Bacilli</taxon>
        <taxon>Lactobacillales</taxon>
        <taxon>Lactobacillaceae</taxon>
        <taxon>Acetilactobacillus</taxon>
    </lineage>
</organism>
<evidence type="ECO:0000259" key="7">
    <source>
        <dbReference type="Pfam" id="PF00251"/>
    </source>
</evidence>
<dbReference type="GO" id="GO:0005975">
    <property type="term" value="P:carbohydrate metabolic process"/>
    <property type="evidence" value="ECO:0007669"/>
    <property type="project" value="InterPro"/>
</dbReference>
<evidence type="ECO:0000256" key="3">
    <source>
        <dbReference type="ARBA" id="ARBA00022801"/>
    </source>
</evidence>
<feature type="region of interest" description="Disordered" evidence="5">
    <location>
        <begin position="1160"/>
        <end position="1214"/>
    </location>
</feature>
<evidence type="ECO:0000256" key="5">
    <source>
        <dbReference type="SAM" id="MobiDB-lite"/>
    </source>
</evidence>
<name>A0A4P6ZMI8_9LACO</name>
<dbReference type="Pfam" id="PF00251">
    <property type="entry name" value="Glyco_hydro_32N"/>
    <property type="match status" value="1"/>
</dbReference>
<dbReference type="SMART" id="SM00640">
    <property type="entry name" value="Glyco_32"/>
    <property type="match status" value="1"/>
</dbReference>
<evidence type="ECO:0000256" key="4">
    <source>
        <dbReference type="ARBA" id="ARBA00023295"/>
    </source>
</evidence>
<feature type="compositionally biased region" description="Polar residues" evidence="5">
    <location>
        <begin position="1162"/>
        <end position="1214"/>
    </location>
</feature>
<dbReference type="InterPro" id="IPR044081">
    <property type="entry name" value="DUF5776"/>
</dbReference>
<evidence type="ECO:0000256" key="6">
    <source>
        <dbReference type="SAM" id="SignalP"/>
    </source>
</evidence>
<dbReference type="InterPro" id="IPR013148">
    <property type="entry name" value="Glyco_hydro_32_N"/>
</dbReference>
<dbReference type="InterPro" id="IPR051214">
    <property type="entry name" value="GH32_Enzymes"/>
</dbReference>
<feature type="domain" description="Glycosyl hydrolase family 32 N-terminal" evidence="7">
    <location>
        <begin position="814"/>
        <end position="1017"/>
    </location>
</feature>
<dbReference type="InterPro" id="IPR032675">
    <property type="entry name" value="LRR_dom_sf"/>
</dbReference>
<dbReference type="Gene3D" id="2.115.10.20">
    <property type="entry name" value="Glycosyl hydrolase domain, family 43"/>
    <property type="match status" value="1"/>
</dbReference>
<keyword evidence="10" id="KW-1185">Reference proteome</keyword>
<evidence type="ECO:0000259" key="8">
    <source>
        <dbReference type="Pfam" id="PF19087"/>
    </source>
</evidence>
<dbReference type="SUPFAM" id="SSF75005">
    <property type="entry name" value="Arabinanase/levansucrase/invertase"/>
    <property type="match status" value="1"/>
</dbReference>